<comment type="subcellular location">
    <subcellularLocation>
        <location evidence="8">Cytoplasm</location>
    </subcellularLocation>
</comment>
<name>A0ABY8MGG0_9SPIO</name>
<gene>
    <name evidence="8 12" type="primary">gyrA</name>
    <name evidence="12" type="ORF">P0082_11300</name>
</gene>
<evidence type="ECO:0000256" key="6">
    <source>
        <dbReference type="ARBA" id="ARBA00023125"/>
    </source>
</evidence>
<dbReference type="PANTHER" id="PTHR43493:SF5">
    <property type="entry name" value="DNA GYRASE SUBUNIT A, CHLOROPLASTIC_MITOCHONDRIAL"/>
    <property type="match status" value="1"/>
</dbReference>
<dbReference type="PROSITE" id="PS52040">
    <property type="entry name" value="TOPO_IIA"/>
    <property type="match status" value="1"/>
</dbReference>
<dbReference type="InterPro" id="IPR013760">
    <property type="entry name" value="Topo_IIA-like_dom_sf"/>
</dbReference>
<dbReference type="Pfam" id="PF00521">
    <property type="entry name" value="DNA_topoisoIV"/>
    <property type="match status" value="1"/>
</dbReference>
<dbReference type="SUPFAM" id="SSF56719">
    <property type="entry name" value="Type II DNA topoisomerase"/>
    <property type="match status" value="1"/>
</dbReference>
<evidence type="ECO:0000256" key="9">
    <source>
        <dbReference type="PROSITE-ProRule" id="PRU01384"/>
    </source>
</evidence>
<keyword evidence="3 8" id="KW-0547">Nucleotide-binding</keyword>
<organism evidence="12 13">
    <name type="scientific">Candidatus Haliotispira prima</name>
    <dbReference type="NCBI Taxonomy" id="3034016"/>
    <lineage>
        <taxon>Bacteria</taxon>
        <taxon>Pseudomonadati</taxon>
        <taxon>Spirochaetota</taxon>
        <taxon>Spirochaetia</taxon>
        <taxon>Spirochaetales</taxon>
        <taxon>Spirochaetaceae</taxon>
        <taxon>Candidatus Haliotispira</taxon>
    </lineage>
</organism>
<comment type="miscellaneous">
    <text evidence="8">Few gyrases are as efficient as E.coli at forming negative supercoils. Not all organisms have 2 type II topoisomerases; in organisms with a single type II topoisomerase this enzyme also has to decatenate newly replicated chromosomes.</text>
</comment>
<dbReference type="GO" id="GO:0003918">
    <property type="term" value="F:DNA topoisomerase type II (double strand cut, ATP-hydrolyzing) activity"/>
    <property type="evidence" value="ECO:0007669"/>
    <property type="project" value="UniProtKB-EC"/>
</dbReference>
<dbReference type="Gene3D" id="3.90.199.10">
    <property type="entry name" value="Topoisomerase II, domain 5"/>
    <property type="match status" value="1"/>
</dbReference>
<feature type="domain" description="Topo IIA-type catalytic" evidence="11">
    <location>
        <begin position="37"/>
        <end position="503"/>
    </location>
</feature>
<feature type="active site" description="O-(5'-phospho-DNA)-tyrosine intermediate" evidence="8 9">
    <location>
        <position position="125"/>
    </location>
</feature>
<dbReference type="NCBIfam" id="TIGR01063">
    <property type="entry name" value="gyrA"/>
    <property type="match status" value="1"/>
</dbReference>
<evidence type="ECO:0000256" key="4">
    <source>
        <dbReference type="ARBA" id="ARBA00022840"/>
    </source>
</evidence>
<dbReference type="Pfam" id="PF03989">
    <property type="entry name" value="DNA_gyraseA_C"/>
    <property type="match status" value="6"/>
</dbReference>
<dbReference type="EMBL" id="CP123443">
    <property type="protein sequence ID" value="WGK69052.1"/>
    <property type="molecule type" value="Genomic_DNA"/>
</dbReference>
<dbReference type="InterPro" id="IPR035516">
    <property type="entry name" value="Gyrase/topoIV_suA_C"/>
</dbReference>
<evidence type="ECO:0000256" key="2">
    <source>
        <dbReference type="ARBA" id="ARBA00008263"/>
    </source>
</evidence>
<evidence type="ECO:0000256" key="3">
    <source>
        <dbReference type="ARBA" id="ARBA00022741"/>
    </source>
</evidence>
<evidence type="ECO:0000259" key="11">
    <source>
        <dbReference type="PROSITE" id="PS52040"/>
    </source>
</evidence>
<comment type="caution">
    <text evidence="8">Lacks conserved residue(s) required for the propagation of feature annotation.</text>
</comment>
<dbReference type="InterPro" id="IPR013757">
    <property type="entry name" value="Topo_IIA_A_a_sf"/>
</dbReference>
<dbReference type="Proteomes" id="UP001228690">
    <property type="component" value="Chromosome"/>
</dbReference>
<comment type="catalytic activity">
    <reaction evidence="1 8 9">
        <text>ATP-dependent breakage, passage and rejoining of double-stranded DNA.</text>
        <dbReference type="EC" id="5.6.2.2"/>
    </reaction>
</comment>
<dbReference type="NCBIfam" id="NF004044">
    <property type="entry name" value="PRK05561.1"/>
    <property type="match status" value="1"/>
</dbReference>
<comment type="function">
    <text evidence="8">A type II topoisomerase that negatively supercoils closed circular double-stranded (ds) DNA in an ATP-dependent manner to modulate DNA topology and maintain chromosomes in an underwound state. Negative supercoiling favors strand separation, and DNA replication, transcription, recombination and repair, all of which involve strand separation. Also able to catalyze the interconversion of other topological isomers of dsDNA rings, including catenanes and knotted rings. Type II topoisomerases break and join 2 DNA strands simultaneously in an ATP-dependent manner.</text>
</comment>
<comment type="subunit">
    <text evidence="8">Heterotetramer, composed of two GyrA and two GyrB chains. In the heterotetramer, GyrA contains the active site tyrosine that forms a transient covalent intermediate with DNA, while GyrB binds cofactors and catalyzes ATP hydrolysis.</text>
</comment>
<accession>A0ABY8MGG0</accession>
<dbReference type="InterPro" id="IPR006691">
    <property type="entry name" value="GyrA/parC_rep"/>
</dbReference>
<dbReference type="InterPro" id="IPR002205">
    <property type="entry name" value="Topo_IIA_dom_A"/>
</dbReference>
<comment type="similarity">
    <text evidence="2 8">Belongs to the type II topoisomerase GyrA/ParC subunit family.</text>
</comment>
<evidence type="ECO:0000256" key="5">
    <source>
        <dbReference type="ARBA" id="ARBA00023029"/>
    </source>
</evidence>
<evidence type="ECO:0000256" key="10">
    <source>
        <dbReference type="SAM" id="MobiDB-lite"/>
    </source>
</evidence>
<dbReference type="InterPro" id="IPR013758">
    <property type="entry name" value="Topo_IIA_A/C_ab"/>
</dbReference>
<dbReference type="HAMAP" id="MF_01897">
    <property type="entry name" value="GyrA"/>
    <property type="match status" value="1"/>
</dbReference>
<dbReference type="InterPro" id="IPR050220">
    <property type="entry name" value="Type_II_DNA_Topoisomerases"/>
</dbReference>
<dbReference type="PANTHER" id="PTHR43493">
    <property type="entry name" value="DNA GYRASE/TOPOISOMERASE SUBUNIT A"/>
    <property type="match status" value="1"/>
</dbReference>
<evidence type="ECO:0000256" key="7">
    <source>
        <dbReference type="ARBA" id="ARBA00023235"/>
    </source>
</evidence>
<dbReference type="Gene3D" id="2.120.10.90">
    <property type="entry name" value="DNA gyrase/topoisomerase IV, subunit A, C-terminal"/>
    <property type="match status" value="1"/>
</dbReference>
<reference evidence="12 13" key="1">
    <citation type="submission" date="2023-04" db="EMBL/GenBank/DDBJ databases">
        <title>Spirochaete genome identified in red abalone sample constitutes a novel genus.</title>
        <authorList>
            <person name="Sharma S.P."/>
            <person name="Purcell C.M."/>
            <person name="Hyde J.R."/>
            <person name="Severin A.J."/>
        </authorList>
    </citation>
    <scope>NUCLEOTIDE SEQUENCE [LARGE SCALE GENOMIC DNA]</scope>
    <source>
        <strain evidence="12 13">SP-2023</strain>
    </source>
</reference>
<dbReference type="InterPro" id="IPR005743">
    <property type="entry name" value="GyrA"/>
</dbReference>
<keyword evidence="6 8" id="KW-0238">DNA-binding</keyword>
<keyword evidence="7 8" id="KW-0413">Isomerase</keyword>
<dbReference type="SMART" id="SM00434">
    <property type="entry name" value="TOP4c"/>
    <property type="match status" value="1"/>
</dbReference>
<keyword evidence="13" id="KW-1185">Reference proteome</keyword>
<dbReference type="SUPFAM" id="SSF101904">
    <property type="entry name" value="GyrA/ParC C-terminal domain-like"/>
    <property type="match status" value="1"/>
</dbReference>
<dbReference type="RefSeq" id="WP_326927240.1">
    <property type="nucleotide sequence ID" value="NZ_CP123443.1"/>
</dbReference>
<evidence type="ECO:0000313" key="12">
    <source>
        <dbReference type="EMBL" id="WGK69052.1"/>
    </source>
</evidence>
<protein>
    <recommendedName>
        <fullName evidence="8">DNA gyrase subunit A</fullName>
        <ecNumber evidence="8">5.6.2.2</ecNumber>
    </recommendedName>
</protein>
<dbReference type="NCBIfam" id="NF004043">
    <property type="entry name" value="PRK05560.1"/>
    <property type="match status" value="1"/>
</dbReference>
<dbReference type="CDD" id="cd00187">
    <property type="entry name" value="TOP4c"/>
    <property type="match status" value="1"/>
</dbReference>
<evidence type="ECO:0000313" key="13">
    <source>
        <dbReference type="Proteomes" id="UP001228690"/>
    </source>
</evidence>
<evidence type="ECO:0000256" key="8">
    <source>
        <dbReference type="HAMAP-Rule" id="MF_01897"/>
    </source>
</evidence>
<dbReference type="Gene3D" id="3.30.1360.40">
    <property type="match status" value="1"/>
</dbReference>
<keyword evidence="8" id="KW-0963">Cytoplasm</keyword>
<sequence length="859" mass="95989">MSDEAQDTGSVYPITIEEEVQKSYLTYAMSVIVSRALPDVRDGLKPVHRRILYSMNDMGLHNNRQPRKAVRVVGDVLAKYHPHGDQSVYDALVRMAQDFSLREPMIEGQGNFGSIDGDPPAAMRYTEARLSAISEAMLRDLKKDTVDFRPNFDDSEREPVVLPGAMPFLLVNGASGIAVGMATNMAPHNLGEVCRATCALIANPQMGDEELLSYVTGPDFPTGGIICGMRGARQAYLQGKGQIIMRSRHRLETLHGEREAIIVTEIPYMVNKANMVMKIAELVRDKRIEGIADLRDESDRNGIRIVIELKKGMAPEVLLNQLYSLSPLQSSFHINNLALDHGRPKLFTLREMISAFLAHRFEVQERRIRFDLGKAKDRVHILEGLKIALDNIDAVIELIRSSSTVEEAREGLIRSFALSERQAVAILEMRLQRLTGMEVEKIVAELNELYRQIVELEDFLAHSEKIYALIGDETRELGEKYGTPRCTDISPVEVDGSISLEDLIQEEEMVVLISHQGFIKRIPASEYKEQSRGGKGVRVSQLRDDDFVEHIFTANTHHYILFVSTEGKAYYLKVYELPEGSKTSKGKHVRNLFPFEENEDITAYVVLPKFEKDTYLFMATQRGVVKRVSTHEFRNARVRGIRAIELDEGDHLVGAELTDGGLDLLVLTRRGKGLRFNEGQIRVTGRTARGVRGIRLKDEDRLISVCCQHEEHSQLLLISENGIGKRMTFNQFTPHARGTQGQRSYTINNKTGALVDVKTVRDEDAAIVTTEKGKAIRIPVGKVSSLGRTASGVRLLRAGEGDKVAGLAIIGPQEEDEQDEQDDAGHIHQAELSEPGMEIIGGDENLDDTDLEGPDDCMD</sequence>
<keyword evidence="4 8" id="KW-0067">ATP-binding</keyword>
<keyword evidence="5 8" id="KW-0799">Topoisomerase</keyword>
<proteinExistence type="inferred from homology"/>
<feature type="region of interest" description="Disordered" evidence="10">
    <location>
        <begin position="814"/>
        <end position="859"/>
    </location>
</feature>
<feature type="compositionally biased region" description="Acidic residues" evidence="10">
    <location>
        <begin position="844"/>
        <end position="859"/>
    </location>
</feature>
<evidence type="ECO:0000256" key="1">
    <source>
        <dbReference type="ARBA" id="ARBA00000185"/>
    </source>
</evidence>
<dbReference type="EC" id="5.6.2.2" evidence="8"/>
<dbReference type="Gene3D" id="1.10.268.10">
    <property type="entry name" value="Topoisomerase, domain 3"/>
    <property type="match status" value="1"/>
</dbReference>